<keyword evidence="2" id="KW-0547">Nucleotide-binding</keyword>
<dbReference type="PRINTS" id="PR00449">
    <property type="entry name" value="RASTRNSFRMNG"/>
</dbReference>
<dbReference type="Pfam" id="PF00071">
    <property type="entry name" value="Ras"/>
    <property type="match status" value="1"/>
</dbReference>
<sequence length="265" mass="29729">MEATLRDHREEQRVEQERIRLEQEERMKKGARAHASGARGAYTTGTRAHVKGTRALTGRNIKAREENVLCNGEENERHVKALFSQFGGSKGVDFKVKHATIGGKKLRLIVCDTVYYITRRENFTNLSDIWAKEIDLYSTNQDCVKILVGNKIDKYCSICHVGSIISRKDVRHGEVNLSFQESERVVSKREGIDFARQNGYLFMECSAKTGVNEEKCFEQLVDKILEIPSLMAGTAGVKKSILKLEAPQSDASTSAKHRISSGCCS</sequence>
<keyword evidence="5" id="KW-0175">Coiled coil</keyword>
<keyword evidence="3" id="KW-0342">GTP-binding</keyword>
<dbReference type="GO" id="GO:0003924">
    <property type="term" value="F:GTPase activity"/>
    <property type="evidence" value="ECO:0007669"/>
    <property type="project" value="InterPro"/>
</dbReference>
<feature type="coiled-coil region" evidence="5">
    <location>
        <begin position="5"/>
        <end position="34"/>
    </location>
</feature>
<protein>
    <submittedName>
        <fullName evidence="6">Ras-related protein RABC1</fullName>
    </submittedName>
</protein>
<dbReference type="PROSITE" id="PS51419">
    <property type="entry name" value="RAB"/>
    <property type="match status" value="1"/>
</dbReference>
<dbReference type="SMART" id="SM00175">
    <property type="entry name" value="RAB"/>
    <property type="match status" value="1"/>
</dbReference>
<evidence type="ECO:0000313" key="7">
    <source>
        <dbReference type="Proteomes" id="UP000516437"/>
    </source>
</evidence>
<evidence type="ECO:0000256" key="1">
    <source>
        <dbReference type="ARBA" id="ARBA00006270"/>
    </source>
</evidence>
<accession>A0A6A1WA34</accession>
<dbReference type="PANTHER" id="PTHR47977">
    <property type="entry name" value="RAS-RELATED PROTEIN RAB"/>
    <property type="match status" value="1"/>
</dbReference>
<dbReference type="EMBL" id="RXIC02000021">
    <property type="protein sequence ID" value="KAB1220887.1"/>
    <property type="molecule type" value="Genomic_DNA"/>
</dbReference>
<dbReference type="Gene3D" id="3.40.50.300">
    <property type="entry name" value="P-loop containing nucleotide triphosphate hydrolases"/>
    <property type="match status" value="1"/>
</dbReference>
<dbReference type="GO" id="GO:0005525">
    <property type="term" value="F:GTP binding"/>
    <property type="evidence" value="ECO:0007669"/>
    <property type="project" value="UniProtKB-KW"/>
</dbReference>
<dbReference type="InterPro" id="IPR027417">
    <property type="entry name" value="P-loop_NTPase"/>
</dbReference>
<dbReference type="OrthoDB" id="9989112at2759"/>
<dbReference type="SMART" id="SM00173">
    <property type="entry name" value="RAS"/>
    <property type="match status" value="1"/>
</dbReference>
<comment type="subcellular location">
    <subcellularLocation>
        <location evidence="4">Endomembrane system</location>
        <topology evidence="4">Lipid-anchor</topology>
    </subcellularLocation>
</comment>
<dbReference type="InterPro" id="IPR001806">
    <property type="entry name" value="Small_GTPase"/>
</dbReference>
<dbReference type="InterPro" id="IPR050227">
    <property type="entry name" value="Rab"/>
</dbReference>
<dbReference type="SUPFAM" id="SSF52540">
    <property type="entry name" value="P-loop containing nucleoside triphosphate hydrolases"/>
    <property type="match status" value="1"/>
</dbReference>
<name>A0A6A1WA34_9ROSI</name>
<proteinExistence type="inferred from homology"/>
<keyword evidence="7" id="KW-1185">Reference proteome</keyword>
<dbReference type="GO" id="GO:0012505">
    <property type="term" value="C:endomembrane system"/>
    <property type="evidence" value="ECO:0007669"/>
    <property type="project" value="UniProtKB-SubCell"/>
</dbReference>
<comment type="similarity">
    <text evidence="1">Belongs to the small GTPase superfamily. Rab family.</text>
</comment>
<evidence type="ECO:0000313" key="6">
    <source>
        <dbReference type="EMBL" id="KAB1220887.1"/>
    </source>
</evidence>
<evidence type="ECO:0000256" key="2">
    <source>
        <dbReference type="ARBA" id="ARBA00022741"/>
    </source>
</evidence>
<evidence type="ECO:0000256" key="5">
    <source>
        <dbReference type="SAM" id="Coils"/>
    </source>
</evidence>
<reference evidence="6 7" key="1">
    <citation type="journal article" date="2019" name="Plant Biotechnol. J.">
        <title>The red bayberry genome and genetic basis of sex determination.</title>
        <authorList>
            <person name="Jia H.M."/>
            <person name="Jia H.J."/>
            <person name="Cai Q.L."/>
            <person name="Wang Y."/>
            <person name="Zhao H.B."/>
            <person name="Yang W.F."/>
            <person name="Wang G.Y."/>
            <person name="Li Y.H."/>
            <person name="Zhan D.L."/>
            <person name="Shen Y.T."/>
            <person name="Niu Q.F."/>
            <person name="Chang L."/>
            <person name="Qiu J."/>
            <person name="Zhao L."/>
            <person name="Xie H.B."/>
            <person name="Fu W.Y."/>
            <person name="Jin J."/>
            <person name="Li X.W."/>
            <person name="Jiao Y."/>
            <person name="Zhou C.C."/>
            <person name="Tu T."/>
            <person name="Chai C.Y."/>
            <person name="Gao J.L."/>
            <person name="Fan L.J."/>
            <person name="van de Weg E."/>
            <person name="Wang J.Y."/>
            <person name="Gao Z.S."/>
        </authorList>
    </citation>
    <scope>NUCLEOTIDE SEQUENCE [LARGE SCALE GENOMIC DNA]</scope>
    <source>
        <tissue evidence="6">Leaves</tissue>
    </source>
</reference>
<dbReference type="AlphaFoldDB" id="A0A6A1WA34"/>
<evidence type="ECO:0000256" key="3">
    <source>
        <dbReference type="ARBA" id="ARBA00023134"/>
    </source>
</evidence>
<evidence type="ECO:0000256" key="4">
    <source>
        <dbReference type="ARBA" id="ARBA00037868"/>
    </source>
</evidence>
<dbReference type="Proteomes" id="UP000516437">
    <property type="component" value="Chromosome 3"/>
</dbReference>
<organism evidence="6 7">
    <name type="scientific">Morella rubra</name>
    <name type="common">Chinese bayberry</name>
    <dbReference type="NCBI Taxonomy" id="262757"/>
    <lineage>
        <taxon>Eukaryota</taxon>
        <taxon>Viridiplantae</taxon>
        <taxon>Streptophyta</taxon>
        <taxon>Embryophyta</taxon>
        <taxon>Tracheophyta</taxon>
        <taxon>Spermatophyta</taxon>
        <taxon>Magnoliopsida</taxon>
        <taxon>eudicotyledons</taxon>
        <taxon>Gunneridae</taxon>
        <taxon>Pentapetalae</taxon>
        <taxon>rosids</taxon>
        <taxon>fabids</taxon>
        <taxon>Fagales</taxon>
        <taxon>Myricaceae</taxon>
        <taxon>Morella</taxon>
    </lineage>
</organism>
<gene>
    <name evidence="6" type="ORF">CJ030_MR3G022599</name>
</gene>
<comment type="caution">
    <text evidence="6">The sequence shown here is derived from an EMBL/GenBank/DDBJ whole genome shotgun (WGS) entry which is preliminary data.</text>
</comment>